<sequence length="562" mass="61615">MGDSEAFLTSTESGTMLSTPADTDSALPIGFWDNANKNHRAFPIIVLRFDDILDGSKLRQALSDLLGTGTWRRLGGRLRREHGKLVLRVPENYDSQRPAFAWSEERLYAGTSQSQPVSRLPTTGVMSSAAQRPVVFDASDTIAEFAWPRNLPRSLDDFIGSDRPLVTIHLTAYTDATLLSIGWPHIMSDIMGLKNLMDAWALVLAGKPDCVAPLCPEDPMKDLGRSPCVPLAPRLAAMKGNALPKGQLPRQVDERHSLWAFFGYITIQLWSLVASLWGPRTTGHSEAAFFTVRLPSQGVEMVRQRAMAEIAGDHETEEHLDPMTDEAKPLLHKKQNFLSTGDIITAWCASVAALRFERRSPANFVIGNLYSIRKRLPTLFDEASYSYVQNAQFATWTAASAGLAFPDGITKVGLPGISRLASQLRLSIVEQTTPDHVEAYAAEERKAMDSSGGNTAGYVGPGNMMVLMTNWTAANFYRVDFSAAVIVGGTMRQRNDRRIAPEGHPTWISGWDASRPAAKAPPRGAFILLGLDAAGNYWVTGRVDGVSRTLVDESVRIFDCPA</sequence>
<feature type="region of interest" description="Disordered" evidence="1">
    <location>
        <begin position="1"/>
        <end position="20"/>
    </location>
</feature>
<dbReference type="InterPro" id="IPR023213">
    <property type="entry name" value="CAT-like_dom_sf"/>
</dbReference>
<name>A0ABR2XGY6_9PEZI</name>
<proteinExistence type="predicted"/>
<evidence type="ECO:0000256" key="1">
    <source>
        <dbReference type="SAM" id="MobiDB-lite"/>
    </source>
</evidence>
<dbReference type="Gene3D" id="3.30.559.10">
    <property type="entry name" value="Chloramphenicol acetyltransferase-like domain"/>
    <property type="match status" value="2"/>
</dbReference>
<dbReference type="EMBL" id="JARVKM010000055">
    <property type="protein sequence ID" value="KAK9772986.1"/>
    <property type="molecule type" value="Genomic_DNA"/>
</dbReference>
<evidence type="ECO:0000313" key="2">
    <source>
        <dbReference type="EMBL" id="KAK9772986.1"/>
    </source>
</evidence>
<gene>
    <name evidence="2" type="ORF">SCAR479_10316</name>
</gene>
<evidence type="ECO:0000313" key="3">
    <source>
        <dbReference type="Proteomes" id="UP001465668"/>
    </source>
</evidence>
<organism evidence="2 3">
    <name type="scientific">Seiridium cardinale</name>
    <dbReference type="NCBI Taxonomy" id="138064"/>
    <lineage>
        <taxon>Eukaryota</taxon>
        <taxon>Fungi</taxon>
        <taxon>Dikarya</taxon>
        <taxon>Ascomycota</taxon>
        <taxon>Pezizomycotina</taxon>
        <taxon>Sordariomycetes</taxon>
        <taxon>Xylariomycetidae</taxon>
        <taxon>Amphisphaeriales</taxon>
        <taxon>Sporocadaceae</taxon>
        <taxon>Seiridium</taxon>
    </lineage>
</organism>
<keyword evidence="3" id="KW-1185">Reference proteome</keyword>
<comment type="caution">
    <text evidence="2">The sequence shown here is derived from an EMBL/GenBank/DDBJ whole genome shotgun (WGS) entry which is preliminary data.</text>
</comment>
<accession>A0ABR2XGY6</accession>
<dbReference type="Proteomes" id="UP001465668">
    <property type="component" value="Unassembled WGS sequence"/>
</dbReference>
<protein>
    <submittedName>
        <fullName evidence="2">Lysr family regulatory protein</fullName>
    </submittedName>
</protein>
<feature type="compositionally biased region" description="Polar residues" evidence="1">
    <location>
        <begin position="7"/>
        <end position="20"/>
    </location>
</feature>
<reference evidence="2 3" key="1">
    <citation type="submission" date="2024-02" db="EMBL/GenBank/DDBJ databases">
        <title>First draft genome assembly of two strains of Seiridium cardinale.</title>
        <authorList>
            <person name="Emiliani G."/>
            <person name="Scali E."/>
        </authorList>
    </citation>
    <scope>NUCLEOTIDE SEQUENCE [LARGE SCALE GENOMIC DNA]</scope>
    <source>
        <strain evidence="2 3">BM-138-000479</strain>
    </source>
</reference>